<evidence type="ECO:0000313" key="1">
    <source>
        <dbReference type="EMBL" id="GIY19296.1"/>
    </source>
</evidence>
<name>A0AAV4RF34_CAEEX</name>
<protein>
    <submittedName>
        <fullName evidence="1">Uncharacterized protein</fullName>
    </submittedName>
</protein>
<sequence>MGLMDLQCLKSIIECIESIHQVLLYAISFIAIDSGPNDSLERIWLQVENFLITSRVPVLNGRDLQTNQHTRFKFEKVNRFHRHTA</sequence>
<organism evidence="1 2">
    <name type="scientific">Caerostris extrusa</name>
    <name type="common">Bark spider</name>
    <name type="synonym">Caerostris bankana</name>
    <dbReference type="NCBI Taxonomy" id="172846"/>
    <lineage>
        <taxon>Eukaryota</taxon>
        <taxon>Metazoa</taxon>
        <taxon>Ecdysozoa</taxon>
        <taxon>Arthropoda</taxon>
        <taxon>Chelicerata</taxon>
        <taxon>Arachnida</taxon>
        <taxon>Araneae</taxon>
        <taxon>Araneomorphae</taxon>
        <taxon>Entelegynae</taxon>
        <taxon>Araneoidea</taxon>
        <taxon>Araneidae</taxon>
        <taxon>Caerostris</taxon>
    </lineage>
</organism>
<dbReference type="AlphaFoldDB" id="A0AAV4RF34"/>
<accession>A0AAV4RF34</accession>
<proteinExistence type="predicted"/>
<dbReference type="Proteomes" id="UP001054945">
    <property type="component" value="Unassembled WGS sequence"/>
</dbReference>
<keyword evidence="2" id="KW-1185">Reference proteome</keyword>
<dbReference type="EMBL" id="BPLR01007737">
    <property type="protein sequence ID" value="GIY19296.1"/>
    <property type="molecule type" value="Genomic_DNA"/>
</dbReference>
<comment type="caution">
    <text evidence="1">The sequence shown here is derived from an EMBL/GenBank/DDBJ whole genome shotgun (WGS) entry which is preliminary data.</text>
</comment>
<evidence type="ECO:0000313" key="2">
    <source>
        <dbReference type="Proteomes" id="UP001054945"/>
    </source>
</evidence>
<gene>
    <name evidence="1" type="ORF">CEXT_15811</name>
</gene>
<reference evidence="1 2" key="1">
    <citation type="submission" date="2021-06" db="EMBL/GenBank/DDBJ databases">
        <title>Caerostris extrusa draft genome.</title>
        <authorList>
            <person name="Kono N."/>
            <person name="Arakawa K."/>
        </authorList>
    </citation>
    <scope>NUCLEOTIDE SEQUENCE [LARGE SCALE GENOMIC DNA]</scope>
</reference>